<dbReference type="PANTHER" id="PTHR12840:SF1">
    <property type="entry name" value="NADH DEHYDROGENASE [UBIQUINONE] 1 BETA SUBCOMPLEX SUBUNIT 8, MITOCHONDRIAL"/>
    <property type="match status" value="1"/>
</dbReference>
<accession>A0A0J0XSD2</accession>
<keyword evidence="4" id="KW-1185">Reference proteome</keyword>
<name>A0A0J0XSD2_9TREE</name>
<dbReference type="RefSeq" id="XP_018280472.1">
    <property type="nucleotide sequence ID" value="XM_018422581.1"/>
</dbReference>
<organism evidence="3 4">
    <name type="scientific">Cutaneotrichosporon oleaginosum</name>
    <dbReference type="NCBI Taxonomy" id="879819"/>
    <lineage>
        <taxon>Eukaryota</taxon>
        <taxon>Fungi</taxon>
        <taxon>Dikarya</taxon>
        <taxon>Basidiomycota</taxon>
        <taxon>Agaricomycotina</taxon>
        <taxon>Tremellomycetes</taxon>
        <taxon>Trichosporonales</taxon>
        <taxon>Trichosporonaceae</taxon>
        <taxon>Cutaneotrichosporon</taxon>
    </lineage>
</organism>
<evidence type="ECO:0000313" key="4">
    <source>
        <dbReference type="Proteomes" id="UP000053611"/>
    </source>
</evidence>
<protein>
    <submittedName>
        <fullName evidence="3">Uncharacterized protein</fullName>
    </submittedName>
</protein>
<dbReference type="EMBL" id="KQ087190">
    <property type="protein sequence ID" value="KLT43981.1"/>
    <property type="molecule type" value="Genomic_DNA"/>
</dbReference>
<keyword evidence="2" id="KW-0472">Membrane</keyword>
<dbReference type="Proteomes" id="UP000053611">
    <property type="component" value="Unassembled WGS sequence"/>
</dbReference>
<sequence>MLLRASRSLRPVALLARGNASLAAPAAPHHPHHSPAARVPPPPPGVEVDPQLHGYPQLPEVSLQLREPFGWWDIQERKNFDEVVLEEEDRLGMWGPDVHKIGGGPALVALLSALGLVGVFGWFVSQNTLPLQAARRTYPHGGLEKALGGYAARKEEDEVEE</sequence>
<dbReference type="PANTHER" id="PTHR12840">
    <property type="entry name" value="NADH-UBIQUINONE OXIDOREDUCTASE ASHI SUBUNIT"/>
    <property type="match status" value="1"/>
</dbReference>
<evidence type="ECO:0000256" key="1">
    <source>
        <dbReference type="SAM" id="MobiDB-lite"/>
    </source>
</evidence>
<dbReference type="GeneID" id="28983184"/>
<proteinExistence type="predicted"/>
<evidence type="ECO:0000256" key="2">
    <source>
        <dbReference type="SAM" id="Phobius"/>
    </source>
</evidence>
<dbReference type="OrthoDB" id="2014058at2759"/>
<keyword evidence="2" id="KW-0812">Transmembrane</keyword>
<gene>
    <name evidence="3" type="ORF">CC85DRAFT_284023</name>
</gene>
<feature type="region of interest" description="Disordered" evidence="1">
    <location>
        <begin position="23"/>
        <end position="53"/>
    </location>
</feature>
<dbReference type="STRING" id="879819.A0A0J0XSD2"/>
<dbReference type="InterPro" id="IPR008699">
    <property type="entry name" value="NDUFB8"/>
</dbReference>
<keyword evidence="2" id="KW-1133">Transmembrane helix</keyword>
<reference evidence="3 4" key="1">
    <citation type="submission" date="2015-03" db="EMBL/GenBank/DDBJ databases">
        <title>Genomics and transcriptomics of the oil-accumulating basidiomycete yeast T. oleaginosus allow insights into substrate utilization and the diverse evolutionary trajectories of mating systems in fungi.</title>
        <authorList>
            <consortium name="DOE Joint Genome Institute"/>
            <person name="Kourist R."/>
            <person name="Kracht O."/>
            <person name="Bracharz F."/>
            <person name="Lipzen A."/>
            <person name="Nolan M."/>
            <person name="Ohm R."/>
            <person name="Grigoriev I."/>
            <person name="Sun S."/>
            <person name="Heitman J."/>
            <person name="Bruck T."/>
            <person name="Nowrousian M."/>
        </authorList>
    </citation>
    <scope>NUCLEOTIDE SEQUENCE [LARGE SCALE GENOMIC DNA]</scope>
    <source>
        <strain evidence="3 4">IBC0246</strain>
    </source>
</reference>
<dbReference type="AlphaFoldDB" id="A0A0J0XSD2"/>
<feature type="transmembrane region" description="Helical" evidence="2">
    <location>
        <begin position="106"/>
        <end position="125"/>
    </location>
</feature>
<evidence type="ECO:0000313" key="3">
    <source>
        <dbReference type="EMBL" id="KLT43981.1"/>
    </source>
</evidence>
<dbReference type="GO" id="GO:0005739">
    <property type="term" value="C:mitochondrion"/>
    <property type="evidence" value="ECO:0007669"/>
    <property type="project" value="InterPro"/>
</dbReference>